<feature type="domain" description="ARC105/Med15 mediator subunit C-terminal" evidence="14">
    <location>
        <begin position="477"/>
        <end position="586"/>
    </location>
</feature>
<feature type="domain" description="Mediator of RNA polymerase II transcription subunit 15 N-terminal" evidence="12">
    <location>
        <begin position="3"/>
        <end position="71"/>
    </location>
</feature>
<feature type="compositionally biased region" description="Low complexity" evidence="11">
    <location>
        <begin position="189"/>
        <end position="199"/>
    </location>
</feature>
<dbReference type="Pfam" id="PF21538">
    <property type="entry name" value="Med15_M"/>
    <property type="match status" value="1"/>
</dbReference>
<accession>A0AAW1DIB6</accession>
<evidence type="ECO:0000256" key="6">
    <source>
        <dbReference type="ARBA" id="ARBA00023159"/>
    </source>
</evidence>
<dbReference type="Gene3D" id="1.10.246.20">
    <property type="entry name" value="Coactivator CBP, KIX domain"/>
    <property type="match status" value="1"/>
</dbReference>
<feature type="compositionally biased region" description="Gly residues" evidence="11">
    <location>
        <begin position="200"/>
        <end position="214"/>
    </location>
</feature>
<keyword evidence="6 10" id="KW-0010">Activator</keyword>
<dbReference type="GO" id="GO:0005634">
    <property type="term" value="C:nucleus"/>
    <property type="evidence" value="ECO:0007669"/>
    <property type="project" value="UniProtKB-SubCell"/>
</dbReference>
<dbReference type="EMBL" id="JAPXFL010000002">
    <property type="protein sequence ID" value="KAK9510583.1"/>
    <property type="molecule type" value="Genomic_DNA"/>
</dbReference>
<dbReference type="Pfam" id="PF21539">
    <property type="entry name" value="Med15_C"/>
    <property type="match status" value="1"/>
</dbReference>
<dbReference type="FunFam" id="1.10.246.20:FF:000002">
    <property type="entry name" value="Mediator of RNA polymerase II transcription subunit 15"/>
    <property type="match status" value="1"/>
</dbReference>
<reference evidence="15 16" key="1">
    <citation type="submission" date="2022-12" db="EMBL/GenBank/DDBJ databases">
        <title>Chromosome-level genome assembly of true bugs.</title>
        <authorList>
            <person name="Ma L."/>
            <person name="Li H."/>
        </authorList>
    </citation>
    <scope>NUCLEOTIDE SEQUENCE [LARGE SCALE GENOMIC DNA]</scope>
    <source>
        <strain evidence="15">Lab_2022b</strain>
    </source>
</reference>
<evidence type="ECO:0000256" key="9">
    <source>
        <dbReference type="ARBA" id="ARBA00032016"/>
    </source>
</evidence>
<evidence type="ECO:0000259" key="12">
    <source>
        <dbReference type="Pfam" id="PF09606"/>
    </source>
</evidence>
<dbReference type="PANTHER" id="PTHR31804:SF3">
    <property type="entry name" value="MEDIATOR OF RNA POLYMERASE II TRANSCRIPTION SUBUNIT 15"/>
    <property type="match status" value="1"/>
</dbReference>
<feature type="compositionally biased region" description="Polar residues" evidence="11">
    <location>
        <begin position="318"/>
        <end position="331"/>
    </location>
</feature>
<keyword evidence="5 10" id="KW-0805">Transcription regulation</keyword>
<name>A0AAW1DIB6_9HEMI</name>
<feature type="region of interest" description="Disordered" evidence="11">
    <location>
        <begin position="314"/>
        <end position="339"/>
    </location>
</feature>
<evidence type="ECO:0000256" key="3">
    <source>
        <dbReference type="ARBA" id="ARBA00011837"/>
    </source>
</evidence>
<evidence type="ECO:0000256" key="8">
    <source>
        <dbReference type="ARBA" id="ARBA00023242"/>
    </source>
</evidence>
<dbReference type="Pfam" id="PF09606">
    <property type="entry name" value="Med15_N"/>
    <property type="match status" value="1"/>
</dbReference>
<evidence type="ECO:0000256" key="5">
    <source>
        <dbReference type="ARBA" id="ARBA00023015"/>
    </source>
</evidence>
<keyword evidence="16" id="KW-1185">Reference proteome</keyword>
<dbReference type="InterPro" id="IPR048386">
    <property type="entry name" value="Med15_C"/>
</dbReference>
<evidence type="ECO:0000256" key="2">
    <source>
        <dbReference type="ARBA" id="ARBA00009807"/>
    </source>
</evidence>
<feature type="domain" description="ARC105/Med15 mediator subunit central" evidence="13">
    <location>
        <begin position="342"/>
        <end position="451"/>
    </location>
</feature>
<evidence type="ECO:0000313" key="15">
    <source>
        <dbReference type="EMBL" id="KAK9510583.1"/>
    </source>
</evidence>
<sequence>MSGDEWRTPNFRQSVVVKIDEAIQRSGMATVKKGIEMENHVFQKAKNKEEYLGFVARLILHVREMNSKKGGPMGGNAVNNMQDPINALQNLARQGTGNQMMGGVLPPPVPQQNNPAMMQGMNARPVLQQKLQPTVQTGVMMGTLGNTMGGTQMGGPQMAGTQLGGPTMGTSQIGAPQMANTQIGPAQMGGPQMAAQMGGPQMGGPQMGGAQMGGPQMAGGQMGVGMAGGSPLSAGMSPHMQQRKPDGTPMMGQAPGSFVGPRGVAPGQYLRQSPTPPTASPVQPPTMPTGNQMVPSPALVPSPGNPQLCGPQMRQVGMASSPSSSCLNTPGQPGASPCNLQEDAAYRDKIRQLSKYIEPLRRMIARVGSEGNLEKLSKMKTLLDILTNPNKRMPLETLLKCEVVLEKVDLKRGDIVQPAREQHPLIEALRSHLQSPVINHTLQRTFGPCIEALFGSDIRNVPPPLKRRKVEEPSDDIPEVLQGEIARLDQRFKVSLDPMGNSGVGGGVQLVCWLDDKNLPCVPPVCVWVPEDYPASRPKCQLASHDHCATSFLTALSTALALRVARLPPHYTVSQLLDTWEMSVRQACSGSNTVTQATNAIAAAVATPVLVDL</sequence>
<keyword evidence="7 10" id="KW-0804">Transcription</keyword>
<dbReference type="InterPro" id="IPR048385">
    <property type="entry name" value="Med15_central"/>
</dbReference>
<evidence type="ECO:0000256" key="1">
    <source>
        <dbReference type="ARBA" id="ARBA00004123"/>
    </source>
</evidence>
<evidence type="ECO:0000256" key="7">
    <source>
        <dbReference type="ARBA" id="ARBA00023163"/>
    </source>
</evidence>
<comment type="caution">
    <text evidence="15">The sequence shown here is derived from an EMBL/GenBank/DDBJ whole genome shotgun (WGS) entry which is preliminary data.</text>
</comment>
<gene>
    <name evidence="10" type="primary">MED15</name>
    <name evidence="15" type="ORF">O3M35_005330</name>
</gene>
<comment type="subunit">
    <text evidence="3 10">Component of the Mediator complex.</text>
</comment>
<protein>
    <recommendedName>
        <fullName evidence="4 10">Mediator of RNA polymerase II transcription subunit 15</fullName>
    </recommendedName>
    <alternativeName>
        <fullName evidence="9 10">Mediator complex subunit 15</fullName>
    </alternativeName>
</protein>
<comment type="function">
    <text evidence="10">Component of the Mediator complex, a coactivator involved in the regulated transcription of nearly all RNA polymerase II-dependent genes. Mediator functions as a bridge to convey information from gene-specific regulatory proteins to the basal RNA polymerase II transcription machinery. Mediator is recruited to promoters by direct interactions with regulatory proteins and serves as a scaffold for the assembly of a functional preinitiation complex with RNA polymerase II and the general transcription factors.</text>
</comment>
<proteinExistence type="inferred from homology"/>
<evidence type="ECO:0000256" key="10">
    <source>
        <dbReference type="RuleBase" id="RU364148"/>
    </source>
</evidence>
<dbReference type="PANTHER" id="PTHR31804">
    <property type="entry name" value="MEDIATOR OF RNA POLYMERASE II TRANSCRIPTION SUBUNIT 15"/>
    <property type="match status" value="1"/>
</dbReference>
<comment type="similarity">
    <text evidence="2 10">Belongs to the Mediator complex subunit 15 family.</text>
</comment>
<comment type="subcellular location">
    <subcellularLocation>
        <location evidence="1 10">Nucleus</location>
    </subcellularLocation>
</comment>
<dbReference type="InterPro" id="IPR036529">
    <property type="entry name" value="KIX_dom_sf"/>
</dbReference>
<evidence type="ECO:0000256" key="4">
    <source>
        <dbReference type="ARBA" id="ARBA00019613"/>
    </source>
</evidence>
<evidence type="ECO:0000256" key="11">
    <source>
        <dbReference type="SAM" id="MobiDB-lite"/>
    </source>
</evidence>
<feature type="region of interest" description="Disordered" evidence="11">
    <location>
        <begin position="189"/>
        <end position="214"/>
    </location>
</feature>
<organism evidence="15 16">
    <name type="scientific">Rhynocoris fuscipes</name>
    <dbReference type="NCBI Taxonomy" id="488301"/>
    <lineage>
        <taxon>Eukaryota</taxon>
        <taxon>Metazoa</taxon>
        <taxon>Ecdysozoa</taxon>
        <taxon>Arthropoda</taxon>
        <taxon>Hexapoda</taxon>
        <taxon>Insecta</taxon>
        <taxon>Pterygota</taxon>
        <taxon>Neoptera</taxon>
        <taxon>Paraneoptera</taxon>
        <taxon>Hemiptera</taxon>
        <taxon>Heteroptera</taxon>
        <taxon>Panheteroptera</taxon>
        <taxon>Cimicomorpha</taxon>
        <taxon>Reduviidae</taxon>
        <taxon>Harpactorinae</taxon>
        <taxon>Harpactorini</taxon>
        <taxon>Rhynocoris</taxon>
    </lineage>
</organism>
<evidence type="ECO:0000259" key="14">
    <source>
        <dbReference type="Pfam" id="PF21539"/>
    </source>
</evidence>
<dbReference type="AlphaFoldDB" id="A0AAW1DIB6"/>
<dbReference type="GO" id="GO:0006355">
    <property type="term" value="P:regulation of DNA-templated transcription"/>
    <property type="evidence" value="ECO:0007669"/>
    <property type="project" value="InterPro"/>
</dbReference>
<dbReference type="GO" id="GO:0003712">
    <property type="term" value="F:transcription coregulator activity"/>
    <property type="evidence" value="ECO:0007669"/>
    <property type="project" value="InterPro"/>
</dbReference>
<evidence type="ECO:0000313" key="16">
    <source>
        <dbReference type="Proteomes" id="UP001461498"/>
    </source>
</evidence>
<keyword evidence="8 10" id="KW-0539">Nucleus</keyword>
<dbReference type="Proteomes" id="UP001461498">
    <property type="component" value="Unassembled WGS sequence"/>
</dbReference>
<dbReference type="InterPro" id="IPR019087">
    <property type="entry name" value="Med15_N"/>
</dbReference>
<evidence type="ECO:0000259" key="13">
    <source>
        <dbReference type="Pfam" id="PF21538"/>
    </source>
</evidence>